<feature type="region of interest" description="Disordered" evidence="1">
    <location>
        <begin position="273"/>
        <end position="325"/>
    </location>
</feature>
<evidence type="ECO:0000313" key="2">
    <source>
        <dbReference type="EMBL" id="SEP63787.1"/>
    </source>
</evidence>
<dbReference type="AlphaFoldDB" id="A0A1H8ZHT0"/>
<protein>
    <submittedName>
        <fullName evidence="2">Uncharacterized protein</fullName>
    </submittedName>
</protein>
<reference evidence="2 3" key="1">
    <citation type="submission" date="2016-10" db="EMBL/GenBank/DDBJ databases">
        <authorList>
            <person name="de Groot N.N."/>
        </authorList>
    </citation>
    <scope>NUCLEOTIDE SEQUENCE [LARGE SCALE GENOMIC DNA]</scope>
    <source>
        <strain evidence="2 3">DSM 25927</strain>
    </source>
</reference>
<dbReference type="Proteomes" id="UP000199233">
    <property type="component" value="Unassembled WGS sequence"/>
</dbReference>
<sequence length="485" mass="53027">MSLSIARWRNRFHSPQALSAQQLRAWHEGLDELREAPDPVHDSEELICVRSLQLRGRLQAEDGSAQALVMFRAALQEALDAALHGSSAERHVLRYPQRRAALADLLYRLAANDRERLWAWQQLRLLPAWAESSSIAELRESAVQSLVRETELIWPVLMRLLQAQPQNGAFALLLRAYTPAQWRQLLQACPQSRAYLQPPAADAATPAPLPHSAELALLLPLLREQPQLIAQRREALLVLLAACAQPAAAGDAARQHTLQAAAAQLRAMTPPVPATAARLSARRQLQAAAGTAEAGTAKPAPARAGTDDEASAPRTPPELPQAAESQSSAQAGLLFLLNLLPAAGLLDGASLRSGALSAPQLLRRLALGPLQIDARDPALRAFCGGWSPASADEDAAPLSEAQQAELQSLQERLLLLLQKRLDWQAQEPPLLPWLLHRRAGIVFEPGWIELHMAAREADVRIRRAALDLDPGYLPWLGCVMRFVYD</sequence>
<feature type="compositionally biased region" description="Low complexity" evidence="1">
    <location>
        <begin position="274"/>
        <end position="304"/>
    </location>
</feature>
<evidence type="ECO:0000256" key="1">
    <source>
        <dbReference type="SAM" id="MobiDB-lite"/>
    </source>
</evidence>
<dbReference type="EMBL" id="FOFS01000001">
    <property type="protein sequence ID" value="SEP63787.1"/>
    <property type="molecule type" value="Genomic_DNA"/>
</dbReference>
<organism evidence="2 3">
    <name type="scientific">Solimonas aquatica</name>
    <dbReference type="NCBI Taxonomy" id="489703"/>
    <lineage>
        <taxon>Bacteria</taxon>
        <taxon>Pseudomonadati</taxon>
        <taxon>Pseudomonadota</taxon>
        <taxon>Gammaproteobacteria</taxon>
        <taxon>Nevskiales</taxon>
        <taxon>Nevskiaceae</taxon>
        <taxon>Solimonas</taxon>
    </lineage>
</organism>
<dbReference type="OrthoDB" id="5525274at2"/>
<accession>A0A1H8ZHT0</accession>
<evidence type="ECO:0000313" key="3">
    <source>
        <dbReference type="Proteomes" id="UP000199233"/>
    </source>
</evidence>
<name>A0A1H8ZHT0_9GAMM</name>
<dbReference type="RefSeq" id="WP_093280527.1">
    <property type="nucleotide sequence ID" value="NZ_FOFS01000001.1"/>
</dbReference>
<keyword evidence="3" id="KW-1185">Reference proteome</keyword>
<gene>
    <name evidence="2" type="ORF">SAMN04488038_10140</name>
</gene>
<proteinExistence type="predicted"/>
<dbReference type="STRING" id="489703.SAMN04488038_10140"/>